<dbReference type="PROSITE" id="PS50158">
    <property type="entry name" value="ZF_CCHC"/>
    <property type="match status" value="5"/>
</dbReference>
<feature type="domain" description="CCHC-type" evidence="4">
    <location>
        <begin position="147"/>
        <end position="160"/>
    </location>
</feature>
<dbReference type="Gene3D" id="4.10.60.10">
    <property type="entry name" value="Zinc finger, CCHC-type"/>
    <property type="match status" value="5"/>
</dbReference>
<name>A0A8H7BNX1_9FUNG</name>
<dbReference type="Pfam" id="PF00098">
    <property type="entry name" value="zf-CCHC"/>
    <property type="match status" value="5"/>
</dbReference>
<feature type="chain" id="PRO_5034638323" description="CCHC-type domain-containing protein" evidence="3">
    <location>
        <begin position="19"/>
        <end position="244"/>
    </location>
</feature>
<comment type="caution">
    <text evidence="5">The sequence shown here is derived from an EMBL/GenBank/DDBJ whole genome shotgun (WGS) entry which is preliminary data.</text>
</comment>
<keyword evidence="1" id="KW-0862">Zinc</keyword>
<feature type="domain" description="CCHC-type" evidence="4">
    <location>
        <begin position="166"/>
        <end position="182"/>
    </location>
</feature>
<dbReference type="InterPro" id="IPR036875">
    <property type="entry name" value="Znf_CCHC_sf"/>
</dbReference>
<dbReference type="SMART" id="SM00343">
    <property type="entry name" value="ZnF_C2HC"/>
    <property type="match status" value="6"/>
</dbReference>
<feature type="signal peptide" evidence="3">
    <location>
        <begin position="1"/>
        <end position="18"/>
    </location>
</feature>
<dbReference type="SUPFAM" id="SSF57756">
    <property type="entry name" value="Retrovirus zinc finger-like domains"/>
    <property type="match status" value="2"/>
</dbReference>
<dbReference type="GO" id="GO:0003676">
    <property type="term" value="F:nucleic acid binding"/>
    <property type="evidence" value="ECO:0007669"/>
    <property type="project" value="InterPro"/>
</dbReference>
<evidence type="ECO:0000256" key="3">
    <source>
        <dbReference type="SAM" id="SignalP"/>
    </source>
</evidence>
<dbReference type="EMBL" id="JABAYA010000160">
    <property type="protein sequence ID" value="KAF7723204.1"/>
    <property type="molecule type" value="Genomic_DNA"/>
</dbReference>
<evidence type="ECO:0000256" key="1">
    <source>
        <dbReference type="PROSITE-ProRule" id="PRU00047"/>
    </source>
</evidence>
<dbReference type="FunFam" id="4.10.60.10:FF:000085">
    <property type="entry name" value="Zinc knuckle nucleic acid binding protein, putative"/>
    <property type="match status" value="1"/>
</dbReference>
<gene>
    <name evidence="5" type="ORF">EC973_002279</name>
</gene>
<keyword evidence="1" id="KW-0863">Zinc-finger</keyword>
<sequence>MALMLVFFLLTIVVGHFADVCPEPERLCYNCKQPGHESNECSRPKSVDAKQCYACGGVGHIQASCPTAHGPGGGARPKGRCYNCGQFVGLLDKPVDKLSEKQGHIARNCNQIHFSTLPRGGGGGNGGFRPRFAQGGGGGFVGGRVICYKCGGYNHFARDCQANSVKCYNCGKFGHISRDCPSASHGGIDKSVKTCYRCGEQGHISRDCPSARSNGKTTAVPRVVDEEDEEGEEDDSSIVSSASD</sequence>
<keyword evidence="3" id="KW-0732">Signal</keyword>
<evidence type="ECO:0000259" key="4">
    <source>
        <dbReference type="PROSITE" id="PS50158"/>
    </source>
</evidence>
<evidence type="ECO:0000313" key="5">
    <source>
        <dbReference type="EMBL" id="KAF7723204.1"/>
    </source>
</evidence>
<feature type="domain" description="CCHC-type" evidence="4">
    <location>
        <begin position="52"/>
        <end position="66"/>
    </location>
</feature>
<protein>
    <recommendedName>
        <fullName evidence="4">CCHC-type domain-containing protein</fullName>
    </recommendedName>
</protein>
<evidence type="ECO:0000256" key="2">
    <source>
        <dbReference type="SAM" id="MobiDB-lite"/>
    </source>
</evidence>
<feature type="domain" description="CCHC-type" evidence="4">
    <location>
        <begin position="195"/>
        <end position="210"/>
    </location>
</feature>
<dbReference type="OrthoDB" id="3863715at2759"/>
<evidence type="ECO:0000313" key="6">
    <source>
        <dbReference type="Proteomes" id="UP000605846"/>
    </source>
</evidence>
<proteinExistence type="predicted"/>
<dbReference type="FunFam" id="4.10.60.10:FF:000034">
    <property type="entry name" value="Universal minicircle sequence binding protein (UMSBP), putative"/>
    <property type="match status" value="1"/>
</dbReference>
<dbReference type="PANTHER" id="PTHR23002">
    <property type="entry name" value="ZINC FINGER CCHC DOMAIN CONTAINING PROTEIN"/>
    <property type="match status" value="1"/>
</dbReference>
<dbReference type="InterPro" id="IPR051714">
    <property type="entry name" value="Znf_CCHC_NABP"/>
</dbReference>
<feature type="domain" description="CCHC-type" evidence="4">
    <location>
        <begin position="28"/>
        <end position="41"/>
    </location>
</feature>
<keyword evidence="1" id="KW-0479">Metal-binding</keyword>
<feature type="region of interest" description="Disordered" evidence="2">
    <location>
        <begin position="206"/>
        <end position="244"/>
    </location>
</feature>
<feature type="compositionally biased region" description="Acidic residues" evidence="2">
    <location>
        <begin position="225"/>
        <end position="236"/>
    </location>
</feature>
<dbReference type="AlphaFoldDB" id="A0A8H7BNX1"/>
<organism evidence="5 6">
    <name type="scientific">Apophysomyces ossiformis</name>
    <dbReference type="NCBI Taxonomy" id="679940"/>
    <lineage>
        <taxon>Eukaryota</taxon>
        <taxon>Fungi</taxon>
        <taxon>Fungi incertae sedis</taxon>
        <taxon>Mucoromycota</taxon>
        <taxon>Mucoromycotina</taxon>
        <taxon>Mucoromycetes</taxon>
        <taxon>Mucorales</taxon>
        <taxon>Mucorineae</taxon>
        <taxon>Mucoraceae</taxon>
        <taxon>Apophysomyces</taxon>
    </lineage>
</organism>
<reference evidence="5" key="1">
    <citation type="submission" date="2020-01" db="EMBL/GenBank/DDBJ databases">
        <title>Genome Sequencing of Three Apophysomyces-Like Fungal Strains Confirms a Novel Fungal Genus in the Mucoromycota with divergent Burkholderia-like Endosymbiotic Bacteria.</title>
        <authorList>
            <person name="Stajich J.E."/>
            <person name="Macias A.M."/>
            <person name="Carter-House D."/>
            <person name="Lovett B."/>
            <person name="Kasson L.R."/>
            <person name="Berry K."/>
            <person name="Grigoriev I."/>
            <person name="Chang Y."/>
            <person name="Spatafora J."/>
            <person name="Kasson M.T."/>
        </authorList>
    </citation>
    <scope>NUCLEOTIDE SEQUENCE</scope>
    <source>
        <strain evidence="5">NRRL A-21654</strain>
    </source>
</reference>
<keyword evidence="6" id="KW-1185">Reference proteome</keyword>
<dbReference type="Proteomes" id="UP000605846">
    <property type="component" value="Unassembled WGS sequence"/>
</dbReference>
<accession>A0A8H7BNX1</accession>
<dbReference type="InterPro" id="IPR001878">
    <property type="entry name" value="Znf_CCHC"/>
</dbReference>
<dbReference type="GO" id="GO:0008270">
    <property type="term" value="F:zinc ion binding"/>
    <property type="evidence" value="ECO:0007669"/>
    <property type="project" value="UniProtKB-KW"/>
</dbReference>